<reference evidence="1" key="1">
    <citation type="journal article" date="1997" name="Nucleic Acids Res.">
        <title>tRNAscan-SE: a program for improved detection of transfer RNA genes in genomic sequence.</title>
        <authorList>
            <person name="Lowe T.M."/>
            <person name="Eddy S.R."/>
        </authorList>
    </citation>
    <scope>NUCLEOTIDE SEQUENCE [LARGE SCALE GENOMIC DNA]</scope>
    <source>
        <strain evidence="1">r\B97-61/B2</strain>
    </source>
</reference>
<evidence type="ECO:0000313" key="1">
    <source>
        <dbReference type="Proteomes" id="UP000694886"/>
    </source>
</evidence>
<protein>
    <submittedName>
        <fullName evidence="2">Uncharacterized protein LOC108661332</fullName>
    </submittedName>
</protein>
<evidence type="ECO:0000313" key="2">
    <source>
        <dbReference type="RefSeq" id="XP_017972798.1"/>
    </source>
</evidence>
<organism evidence="1 2">
    <name type="scientific">Theobroma cacao</name>
    <name type="common">Cacao</name>
    <name type="synonym">Cocoa</name>
    <dbReference type="NCBI Taxonomy" id="3641"/>
    <lineage>
        <taxon>Eukaryota</taxon>
        <taxon>Viridiplantae</taxon>
        <taxon>Streptophyta</taxon>
        <taxon>Embryophyta</taxon>
        <taxon>Tracheophyta</taxon>
        <taxon>Spermatophyta</taxon>
        <taxon>Magnoliopsida</taxon>
        <taxon>eudicotyledons</taxon>
        <taxon>Gunneridae</taxon>
        <taxon>Pentapetalae</taxon>
        <taxon>rosids</taxon>
        <taxon>malvids</taxon>
        <taxon>Malvales</taxon>
        <taxon>Malvaceae</taxon>
        <taxon>Byttnerioideae</taxon>
        <taxon>Theobroma</taxon>
    </lineage>
</organism>
<proteinExistence type="predicted"/>
<name>A0AB32VYK7_THECC</name>
<dbReference type="AlphaFoldDB" id="A0AB32VYK7"/>
<dbReference type="Proteomes" id="UP000694886">
    <property type="component" value="Chromosome 3"/>
</dbReference>
<dbReference type="KEGG" id="tcc:108661332"/>
<accession>A0AB32VYK7</accession>
<sequence>MFVVSSPLVTCILIFQNLRVFGPGLNPFSPYCIANHSLASR</sequence>
<dbReference type="Gramene" id="Tc03v2_t027200.1">
    <property type="protein sequence ID" value="Tc03v2_p027200.1"/>
    <property type="gene ID" value="Tc03v2_g027200"/>
</dbReference>
<dbReference type="RefSeq" id="XP_017972798.1">
    <property type="nucleotide sequence ID" value="XM_018117309.1"/>
</dbReference>
<reference evidence="2" key="2">
    <citation type="submission" date="2025-08" db="UniProtKB">
        <authorList>
            <consortium name="RefSeq"/>
        </authorList>
    </citation>
    <scope>IDENTIFICATION</scope>
</reference>
<dbReference type="GeneID" id="108661332"/>
<gene>
    <name evidence="2" type="primary">LOC108661332</name>
</gene>